<accession>A0ABV9NK90</accession>
<keyword evidence="3" id="KW-1185">Reference proteome</keyword>
<dbReference type="Pfam" id="PF20901">
    <property type="entry name" value="Sf6_terminase"/>
    <property type="match status" value="1"/>
</dbReference>
<protein>
    <recommendedName>
        <fullName evidence="4">Terminase small subunit</fullName>
    </recommendedName>
</protein>
<sequence>MAKAAKPKRRPGRPSKYSKAVIDAICERLSKGEPLAQICRSPGMPAYRTVKDWADEKDAEGIATARGAEVSAAIARARDEGFDAIAAECLRIADTPLQGVVEKVEPVVVTDPDDPEAPARTEMRVVERRVEDMLGHRKLQIETRLKLLSKWDPKRYGDRIVQQHSNDPDSPMPAPQFIIQPVAPPRGE</sequence>
<evidence type="ECO:0008006" key="4">
    <source>
        <dbReference type="Google" id="ProtNLM"/>
    </source>
</evidence>
<evidence type="ECO:0000313" key="3">
    <source>
        <dbReference type="Proteomes" id="UP001595892"/>
    </source>
</evidence>
<dbReference type="RefSeq" id="WP_377003143.1">
    <property type="nucleotide sequence ID" value="NZ_JBHSGG010000003.1"/>
</dbReference>
<evidence type="ECO:0000313" key="2">
    <source>
        <dbReference type="EMBL" id="MFC4727138.1"/>
    </source>
</evidence>
<feature type="region of interest" description="Disordered" evidence="1">
    <location>
        <begin position="158"/>
        <end position="188"/>
    </location>
</feature>
<dbReference type="EMBL" id="JBHSGG010000003">
    <property type="protein sequence ID" value="MFC4727138.1"/>
    <property type="molecule type" value="Genomic_DNA"/>
</dbReference>
<dbReference type="Proteomes" id="UP001595892">
    <property type="component" value="Unassembled WGS sequence"/>
</dbReference>
<evidence type="ECO:0000256" key="1">
    <source>
        <dbReference type="SAM" id="MobiDB-lite"/>
    </source>
</evidence>
<dbReference type="Gene3D" id="1.10.10.60">
    <property type="entry name" value="Homeodomain-like"/>
    <property type="match status" value="1"/>
</dbReference>
<comment type="caution">
    <text evidence="2">The sequence shown here is derived from an EMBL/GenBank/DDBJ whole genome shotgun (WGS) entry which is preliminary data.</text>
</comment>
<organism evidence="2 3">
    <name type="scientific">Coralloluteibacterium thermophilum</name>
    <dbReference type="NCBI Taxonomy" id="2707049"/>
    <lineage>
        <taxon>Bacteria</taxon>
        <taxon>Pseudomonadati</taxon>
        <taxon>Pseudomonadota</taxon>
        <taxon>Gammaproteobacteria</taxon>
        <taxon>Lysobacterales</taxon>
        <taxon>Lysobacteraceae</taxon>
        <taxon>Coralloluteibacterium</taxon>
    </lineage>
</organism>
<dbReference type="InterPro" id="IPR048683">
    <property type="entry name" value="Sf6_terminase"/>
</dbReference>
<proteinExistence type="predicted"/>
<name>A0ABV9NK90_9GAMM</name>
<reference evidence="3" key="1">
    <citation type="journal article" date="2019" name="Int. J. Syst. Evol. Microbiol.">
        <title>The Global Catalogue of Microorganisms (GCM) 10K type strain sequencing project: providing services to taxonomists for standard genome sequencing and annotation.</title>
        <authorList>
            <consortium name="The Broad Institute Genomics Platform"/>
            <consortium name="The Broad Institute Genome Sequencing Center for Infectious Disease"/>
            <person name="Wu L."/>
            <person name="Ma J."/>
        </authorList>
    </citation>
    <scope>NUCLEOTIDE SEQUENCE [LARGE SCALE GENOMIC DNA]</scope>
    <source>
        <strain evidence="3">CGMCC 1.13574</strain>
    </source>
</reference>
<gene>
    <name evidence="2" type="ORF">ACFO3Q_03010</name>
</gene>